<dbReference type="Gene3D" id="2.60.40.770">
    <property type="match status" value="1"/>
</dbReference>
<dbReference type="InParanoid" id="A0A6L2PFN5"/>
<accession>A0A6L2PFN5</accession>
<dbReference type="EMBL" id="BLKM01000296">
    <property type="protein sequence ID" value="GFG31343.1"/>
    <property type="molecule type" value="Genomic_DNA"/>
</dbReference>
<evidence type="ECO:0000313" key="2">
    <source>
        <dbReference type="Proteomes" id="UP000502823"/>
    </source>
</evidence>
<dbReference type="InterPro" id="IPR014756">
    <property type="entry name" value="Ig_E-set"/>
</dbReference>
<keyword evidence="2" id="KW-1185">Reference proteome</keyword>
<dbReference type="OrthoDB" id="6576058at2759"/>
<protein>
    <recommendedName>
        <fullName evidence="3">MD-2-related lipid-recognition domain-containing protein</fullName>
    </recommendedName>
</protein>
<comment type="caution">
    <text evidence="1">The sequence shown here is derived from an EMBL/GenBank/DDBJ whole genome shotgun (WGS) entry which is preliminary data.</text>
</comment>
<evidence type="ECO:0000313" key="1">
    <source>
        <dbReference type="EMBL" id="GFG31343.1"/>
    </source>
</evidence>
<evidence type="ECO:0008006" key="3">
    <source>
        <dbReference type="Google" id="ProtNLM"/>
    </source>
</evidence>
<gene>
    <name evidence="1" type="ORF">Cfor_08430</name>
</gene>
<feature type="non-terminal residue" evidence="1">
    <location>
        <position position="1"/>
    </location>
</feature>
<organism evidence="1 2">
    <name type="scientific">Coptotermes formosanus</name>
    <name type="common">Formosan subterranean termite</name>
    <dbReference type="NCBI Taxonomy" id="36987"/>
    <lineage>
        <taxon>Eukaryota</taxon>
        <taxon>Metazoa</taxon>
        <taxon>Ecdysozoa</taxon>
        <taxon>Arthropoda</taxon>
        <taxon>Hexapoda</taxon>
        <taxon>Insecta</taxon>
        <taxon>Pterygota</taxon>
        <taxon>Neoptera</taxon>
        <taxon>Polyneoptera</taxon>
        <taxon>Dictyoptera</taxon>
        <taxon>Blattodea</taxon>
        <taxon>Blattoidea</taxon>
        <taxon>Termitoidae</taxon>
        <taxon>Rhinotermitidae</taxon>
        <taxon>Coptotermes</taxon>
    </lineage>
</organism>
<dbReference type="Proteomes" id="UP000502823">
    <property type="component" value="Unassembled WGS sequence"/>
</dbReference>
<sequence length="50" mass="5559">VDPENVTGKVYWVSQAGDFPFVGMNTDDCTFTTCPIRAGNRQTYVCQVNI</sequence>
<proteinExistence type="predicted"/>
<feature type="non-terminal residue" evidence="1">
    <location>
        <position position="50"/>
    </location>
</feature>
<dbReference type="AlphaFoldDB" id="A0A6L2PFN5"/>
<dbReference type="SUPFAM" id="SSF81296">
    <property type="entry name" value="E set domains"/>
    <property type="match status" value="1"/>
</dbReference>
<name>A0A6L2PFN5_COPFO</name>
<reference evidence="2" key="1">
    <citation type="submission" date="2020-01" db="EMBL/GenBank/DDBJ databases">
        <title>Draft genome sequence of the Termite Coptotermes fromosanus.</title>
        <authorList>
            <person name="Itakura S."/>
            <person name="Yosikawa Y."/>
            <person name="Umezawa K."/>
        </authorList>
    </citation>
    <scope>NUCLEOTIDE SEQUENCE [LARGE SCALE GENOMIC DNA]</scope>
</reference>